<accession>A0AA86PL73</accession>
<proteinExistence type="predicted"/>
<keyword evidence="1" id="KW-0472">Membrane</keyword>
<dbReference type="EMBL" id="CAXDID020000305">
    <property type="protein sequence ID" value="CAL6074136.1"/>
    <property type="molecule type" value="Genomic_DNA"/>
</dbReference>
<comment type="caution">
    <text evidence="2">The sequence shown here is derived from an EMBL/GenBank/DDBJ whole genome shotgun (WGS) entry which is preliminary data.</text>
</comment>
<reference evidence="3 4" key="2">
    <citation type="submission" date="2024-07" db="EMBL/GenBank/DDBJ databases">
        <authorList>
            <person name="Akdeniz Z."/>
        </authorList>
    </citation>
    <scope>NUCLEOTIDE SEQUENCE [LARGE SCALE GENOMIC DNA]</scope>
</reference>
<dbReference type="AlphaFoldDB" id="A0AA86PL73"/>
<evidence type="ECO:0000313" key="2">
    <source>
        <dbReference type="EMBL" id="CAI9940536.1"/>
    </source>
</evidence>
<dbReference type="Proteomes" id="UP001642409">
    <property type="component" value="Unassembled WGS sequence"/>
</dbReference>
<feature type="transmembrane region" description="Helical" evidence="1">
    <location>
        <begin position="133"/>
        <end position="158"/>
    </location>
</feature>
<protein>
    <submittedName>
        <fullName evidence="3">Hypothetical_protein</fullName>
    </submittedName>
</protein>
<keyword evidence="1" id="KW-0812">Transmembrane</keyword>
<evidence type="ECO:0000256" key="1">
    <source>
        <dbReference type="SAM" id="Phobius"/>
    </source>
</evidence>
<reference evidence="2" key="1">
    <citation type="submission" date="2023-06" db="EMBL/GenBank/DDBJ databases">
        <authorList>
            <person name="Kurt Z."/>
        </authorList>
    </citation>
    <scope>NUCLEOTIDE SEQUENCE</scope>
</reference>
<name>A0AA86PL73_9EUKA</name>
<dbReference type="EMBL" id="CATOUU010000678">
    <property type="protein sequence ID" value="CAI9940536.1"/>
    <property type="molecule type" value="Genomic_DNA"/>
</dbReference>
<gene>
    <name evidence="2" type="ORF">HINF_LOCUS28181</name>
    <name evidence="3" type="ORF">HINF_LOCUS56458</name>
</gene>
<evidence type="ECO:0000313" key="3">
    <source>
        <dbReference type="EMBL" id="CAL6074136.1"/>
    </source>
</evidence>
<keyword evidence="4" id="KW-1185">Reference proteome</keyword>
<organism evidence="2">
    <name type="scientific">Hexamita inflata</name>
    <dbReference type="NCBI Taxonomy" id="28002"/>
    <lineage>
        <taxon>Eukaryota</taxon>
        <taxon>Metamonada</taxon>
        <taxon>Diplomonadida</taxon>
        <taxon>Hexamitidae</taxon>
        <taxon>Hexamitinae</taxon>
        <taxon>Hexamita</taxon>
    </lineage>
</organism>
<evidence type="ECO:0000313" key="4">
    <source>
        <dbReference type="Proteomes" id="UP001642409"/>
    </source>
</evidence>
<keyword evidence="1" id="KW-1133">Transmembrane helix</keyword>
<sequence>MFILILSSQNKCESEICCQLSNINWHLVQGECEICYETYDYMNQICTTCDVLYGQQSYYMDGNCHCDQETIGLNTYCDDCWSRQMIVKDGMCVQCTYFDKYAIYDSKNTCKCVDPFKFQDFKCIYKSSTQTNLMIISCVLCFALLVSIALLIAFCIIFKRKYNSVEFRRKKNFKQKQKLIELQFNHIQIEQNQEVLEVFVESTTNDLIIVDEINNMQQIEKEIEIKQIDEIKETEVYLYSE</sequence>